<gene>
    <name evidence="2" type="ORF">SAMN02745131_02160</name>
</gene>
<dbReference type="Gene3D" id="2.40.128.490">
    <property type="entry name" value="Uncharacterised protein PF14869, DUF4488"/>
    <property type="match status" value="1"/>
</dbReference>
<accession>A0A1M5A6N7</accession>
<dbReference type="Proteomes" id="UP000184048">
    <property type="component" value="Unassembled WGS sequence"/>
</dbReference>
<dbReference type="OrthoDB" id="668102at2"/>
<dbReference type="AlphaFoldDB" id="A0A1M5A6N7"/>
<proteinExistence type="predicted"/>
<keyword evidence="1" id="KW-0732">Signal</keyword>
<sequence>MKLSATLCMALCMLLTASYSYSQANKSMKGAYALTRQTVNDTAMPIQQMKLYTEKYMIYAHPIPGDSLADYGIGTYKMQDGKVIEYVFYTSSGGAHNDTVKLDITKKGNGYSQLINFPSDTGRSFILVEDYDNVSKNARTSMDGAWKQTQSVYIPKNGKADTSQVTQFKVFESGNFIWANTVQDSATHKPKSAFGYGTFVMNGNNQLVETNTNSTYKTDLVQKPVTLQIEWKGKDNFKQSIAWPNGDKSIEYYERLK</sequence>
<dbReference type="EMBL" id="FQUU01000008">
    <property type="protein sequence ID" value="SHF25930.1"/>
    <property type="molecule type" value="Genomic_DNA"/>
</dbReference>
<feature type="signal peptide" evidence="1">
    <location>
        <begin position="1"/>
        <end position="24"/>
    </location>
</feature>
<feature type="chain" id="PRO_5012815828" evidence="1">
    <location>
        <begin position="25"/>
        <end position="257"/>
    </location>
</feature>
<keyword evidence="3" id="KW-1185">Reference proteome</keyword>
<evidence type="ECO:0000313" key="2">
    <source>
        <dbReference type="EMBL" id="SHF25930.1"/>
    </source>
</evidence>
<evidence type="ECO:0000256" key="1">
    <source>
        <dbReference type="SAM" id="SignalP"/>
    </source>
</evidence>
<protein>
    <submittedName>
        <fullName evidence="2">Uncharacterized protein</fullName>
    </submittedName>
</protein>
<dbReference type="RefSeq" id="WP_139256410.1">
    <property type="nucleotide sequence ID" value="NZ_FQUU01000008.1"/>
</dbReference>
<reference evidence="2 3" key="1">
    <citation type="submission" date="2016-11" db="EMBL/GenBank/DDBJ databases">
        <authorList>
            <person name="Jaros S."/>
            <person name="Januszkiewicz K."/>
            <person name="Wedrychowicz H."/>
        </authorList>
    </citation>
    <scope>NUCLEOTIDE SEQUENCE [LARGE SCALE GENOMIC DNA]</scope>
    <source>
        <strain evidence="2 3">DSM 18119</strain>
    </source>
</reference>
<evidence type="ECO:0000313" key="3">
    <source>
        <dbReference type="Proteomes" id="UP000184048"/>
    </source>
</evidence>
<organism evidence="2 3">
    <name type="scientific">Flavisolibacter ginsengisoli DSM 18119</name>
    <dbReference type="NCBI Taxonomy" id="1121884"/>
    <lineage>
        <taxon>Bacteria</taxon>
        <taxon>Pseudomonadati</taxon>
        <taxon>Bacteroidota</taxon>
        <taxon>Chitinophagia</taxon>
        <taxon>Chitinophagales</taxon>
        <taxon>Chitinophagaceae</taxon>
        <taxon>Flavisolibacter</taxon>
    </lineage>
</organism>
<name>A0A1M5A6N7_9BACT</name>